<evidence type="ECO:0000256" key="8">
    <source>
        <dbReference type="ARBA" id="ARBA00023014"/>
    </source>
</evidence>
<dbReference type="Proteomes" id="UP001171916">
    <property type="component" value="Unassembled WGS sequence"/>
</dbReference>
<dbReference type="InterPro" id="IPR006638">
    <property type="entry name" value="Elp3/MiaA/NifB-like_rSAM"/>
</dbReference>
<dbReference type="NCBIfam" id="TIGR00539">
    <property type="entry name" value="hemN_rel"/>
    <property type="match status" value="1"/>
</dbReference>
<comment type="caution">
    <text evidence="12">The sequence shown here is derived from an EMBL/GenBank/DDBJ whole genome shotgun (WGS) entry which is preliminary data.</text>
</comment>
<keyword evidence="10" id="KW-0963">Cytoplasm</keyword>
<comment type="cofactor">
    <cofactor evidence="1">
        <name>[4Fe-4S] cluster</name>
        <dbReference type="ChEBI" id="CHEBI:49883"/>
    </cofactor>
</comment>
<organism evidence="12 13">
    <name type="scientific">Algoriphagus sediminis</name>
    <dbReference type="NCBI Taxonomy" id="3057113"/>
    <lineage>
        <taxon>Bacteria</taxon>
        <taxon>Pseudomonadati</taxon>
        <taxon>Bacteroidota</taxon>
        <taxon>Cytophagia</taxon>
        <taxon>Cytophagales</taxon>
        <taxon>Cyclobacteriaceae</taxon>
        <taxon>Algoriphagus</taxon>
    </lineage>
</organism>
<evidence type="ECO:0000256" key="5">
    <source>
        <dbReference type="ARBA" id="ARBA00022691"/>
    </source>
</evidence>
<keyword evidence="6 10" id="KW-0479">Metal-binding</keyword>
<dbReference type="SUPFAM" id="SSF102114">
    <property type="entry name" value="Radical SAM enzymes"/>
    <property type="match status" value="1"/>
</dbReference>
<evidence type="ECO:0000256" key="3">
    <source>
        <dbReference type="ARBA" id="ARBA00017228"/>
    </source>
</evidence>
<keyword evidence="10" id="KW-0004">4Fe-4S</keyword>
<comment type="subcellular location">
    <subcellularLocation>
        <location evidence="10">Cytoplasm</location>
    </subcellularLocation>
</comment>
<evidence type="ECO:0000256" key="6">
    <source>
        <dbReference type="ARBA" id="ARBA00022723"/>
    </source>
</evidence>
<dbReference type="EMBL" id="JAUEPH010000005">
    <property type="protein sequence ID" value="MDN3204894.1"/>
    <property type="molecule type" value="Genomic_DNA"/>
</dbReference>
<dbReference type="PANTHER" id="PTHR13932">
    <property type="entry name" value="COPROPORPHYRINIGEN III OXIDASE"/>
    <property type="match status" value="1"/>
</dbReference>
<comment type="function">
    <text evidence="10">Probably acts as a heme chaperone, transferring heme to an unknown acceptor. Binds one molecule of heme per monomer, possibly covalently. Binds 1 [4Fe-4S] cluster. The cluster is coordinated with 3 cysteines and an exchangeable S-adenosyl-L-methionine.</text>
</comment>
<evidence type="ECO:0000313" key="13">
    <source>
        <dbReference type="Proteomes" id="UP001171916"/>
    </source>
</evidence>
<evidence type="ECO:0000259" key="11">
    <source>
        <dbReference type="PROSITE" id="PS51918"/>
    </source>
</evidence>
<name>A0ABT7YEF2_9BACT</name>
<dbReference type="InterPro" id="IPR007197">
    <property type="entry name" value="rSAM"/>
</dbReference>
<keyword evidence="13" id="KW-1185">Reference proteome</keyword>
<dbReference type="InterPro" id="IPR034505">
    <property type="entry name" value="Coproporphyrinogen-III_oxidase"/>
</dbReference>
<dbReference type="PROSITE" id="PS51918">
    <property type="entry name" value="RADICAL_SAM"/>
    <property type="match status" value="1"/>
</dbReference>
<gene>
    <name evidence="12" type="primary">hemW</name>
    <name evidence="12" type="ORF">QVH07_12080</name>
</gene>
<dbReference type="InterPro" id="IPR010723">
    <property type="entry name" value="HemN_C"/>
</dbReference>
<dbReference type="SFLD" id="SFLDG01082">
    <property type="entry name" value="B12-binding_domain_containing"/>
    <property type="match status" value="1"/>
</dbReference>
<dbReference type="Pfam" id="PF04055">
    <property type="entry name" value="Radical_SAM"/>
    <property type="match status" value="1"/>
</dbReference>
<dbReference type="SFLD" id="SFLDG01065">
    <property type="entry name" value="anaerobic_coproporphyrinogen-I"/>
    <property type="match status" value="1"/>
</dbReference>
<keyword evidence="8 10" id="KW-0411">Iron-sulfur</keyword>
<proteinExistence type="inferred from homology"/>
<dbReference type="InterPro" id="IPR004559">
    <property type="entry name" value="HemW-like"/>
</dbReference>
<keyword evidence="7 10" id="KW-0408">Iron</keyword>
<dbReference type="PANTHER" id="PTHR13932:SF5">
    <property type="entry name" value="RADICAL S-ADENOSYL METHIONINE DOMAIN-CONTAINING PROTEIN 1, MITOCHONDRIAL"/>
    <property type="match status" value="1"/>
</dbReference>
<dbReference type="SFLD" id="SFLDS00029">
    <property type="entry name" value="Radical_SAM"/>
    <property type="match status" value="1"/>
</dbReference>
<keyword evidence="9 10" id="KW-0143">Chaperone</keyword>
<feature type="domain" description="Radical SAM core" evidence="11">
    <location>
        <begin position="1"/>
        <end position="230"/>
    </location>
</feature>
<dbReference type="Pfam" id="PF06969">
    <property type="entry name" value="HemN_C"/>
    <property type="match status" value="1"/>
</dbReference>
<dbReference type="InterPro" id="IPR058240">
    <property type="entry name" value="rSAM_sf"/>
</dbReference>
<evidence type="ECO:0000256" key="2">
    <source>
        <dbReference type="ARBA" id="ARBA00006100"/>
    </source>
</evidence>
<keyword evidence="5 10" id="KW-0949">S-adenosyl-L-methionine</keyword>
<dbReference type="InterPro" id="IPR013785">
    <property type="entry name" value="Aldolase_TIM"/>
</dbReference>
<evidence type="ECO:0000256" key="4">
    <source>
        <dbReference type="ARBA" id="ARBA00022617"/>
    </source>
</evidence>
<reference evidence="12" key="1">
    <citation type="submission" date="2023-06" db="EMBL/GenBank/DDBJ databases">
        <title>Robiginitalea aurantiacus sp. nov. and Algoriphagus sediminis sp. nov., isolated from coastal sediment.</title>
        <authorList>
            <person name="Zhou Z.Y."/>
            <person name="An J."/>
            <person name="Jia Y.W."/>
            <person name="Du Z.J."/>
        </authorList>
    </citation>
    <scope>NUCLEOTIDE SEQUENCE</scope>
    <source>
        <strain evidence="12">C2-7</strain>
    </source>
</reference>
<keyword evidence="4 10" id="KW-0349">Heme</keyword>
<protein>
    <recommendedName>
        <fullName evidence="3 10">Heme chaperone HemW</fullName>
    </recommendedName>
</protein>
<accession>A0ABT7YEF2</accession>
<dbReference type="SFLD" id="SFLDF00562">
    <property type="entry name" value="HemN-like__clustered_with_heat"/>
    <property type="match status" value="1"/>
</dbReference>
<dbReference type="SMART" id="SM00729">
    <property type="entry name" value="Elp3"/>
    <property type="match status" value="1"/>
</dbReference>
<evidence type="ECO:0000256" key="9">
    <source>
        <dbReference type="ARBA" id="ARBA00023186"/>
    </source>
</evidence>
<evidence type="ECO:0000256" key="1">
    <source>
        <dbReference type="ARBA" id="ARBA00001966"/>
    </source>
</evidence>
<dbReference type="SFLD" id="SFLDF00288">
    <property type="entry name" value="HemN-like__clustered_with_nucl"/>
    <property type="match status" value="1"/>
</dbReference>
<evidence type="ECO:0000313" key="12">
    <source>
        <dbReference type="EMBL" id="MDN3204894.1"/>
    </source>
</evidence>
<dbReference type="Gene3D" id="3.20.20.70">
    <property type="entry name" value="Aldolase class I"/>
    <property type="match status" value="1"/>
</dbReference>
<sequence>MAGIYIHIPFCKQACHYCDFHFSTSLNLKEQMISAICKELELRRGFLKGQRIQTIYFGGGSPSILEAKDIERILNTVHSFHRCELQEVTLEANPDDLSEEKLQSWKSLGIDRLSLGIQSFQQNRLSFYNRAHTAEESLLAIDKARKEGFEKFNLDLIYGYPDTSHDAWMKDLQIALELDPGHLSCYALTVEPNTALGHWAQKGSFKEANDDYVAVEFEILQEYTEKMGYTQYEVSNFAKDGKLSLHNSNYWKHISYLGVGPSAFSFDGEDRGSNVRNNAIYIRKLSQNQIAYESAFLSREDKINEYLLTSLRTIWGADLDYLKSKLNFDLLKLKIKLIEKMNEEGLLLWNEKNVTLTKKGKLLADSVASALFTD</sequence>
<evidence type="ECO:0000256" key="7">
    <source>
        <dbReference type="ARBA" id="ARBA00023004"/>
    </source>
</evidence>
<comment type="similarity">
    <text evidence="2">Belongs to the anaerobic coproporphyrinogen-III oxidase family. HemW subfamily.</text>
</comment>
<evidence type="ECO:0000256" key="10">
    <source>
        <dbReference type="RuleBase" id="RU364116"/>
    </source>
</evidence>